<sequence length="173" mass="19155">MHRTPRMASRARRTPVTDTQRQEWETASGMRLGPAPDSTPVSDTRPRTSTRTRRARLRISRVDPWSVMKTSFLFSIAAGIMMWVAVYVLWTLIGASGMIEAINGVLTTLLSNDQDQSPFRVEDFVNTNKVMGFTTLFAVVNVVILTALGTIFAFLYNLSAGILGGLELTLAED</sequence>
<protein>
    <submittedName>
        <fullName evidence="4">DUF3566 domain-containing protein</fullName>
    </submittedName>
</protein>
<evidence type="ECO:0000259" key="3">
    <source>
        <dbReference type="Pfam" id="PF12089"/>
    </source>
</evidence>
<feature type="region of interest" description="Disordered" evidence="1">
    <location>
        <begin position="1"/>
        <end position="53"/>
    </location>
</feature>
<keyword evidence="2" id="KW-0812">Transmembrane</keyword>
<organism evidence="4 5">
    <name type="scientific">Propioniciclava sinopodophylli</name>
    <dbReference type="NCBI Taxonomy" id="1837344"/>
    <lineage>
        <taxon>Bacteria</taxon>
        <taxon>Bacillati</taxon>
        <taxon>Actinomycetota</taxon>
        <taxon>Actinomycetes</taxon>
        <taxon>Propionibacteriales</taxon>
        <taxon>Propionibacteriaceae</taxon>
        <taxon>Propioniciclava</taxon>
    </lineage>
</organism>
<feature type="compositionally biased region" description="Basic residues" evidence="1">
    <location>
        <begin position="1"/>
        <end position="13"/>
    </location>
</feature>
<keyword evidence="2" id="KW-1133">Transmembrane helix</keyword>
<gene>
    <name evidence="4" type="ORF">ET989_10960</name>
</gene>
<proteinExistence type="predicted"/>
<feature type="transmembrane region" description="Helical" evidence="2">
    <location>
        <begin position="130"/>
        <end position="156"/>
    </location>
</feature>
<dbReference type="EMBL" id="SDMQ01000011">
    <property type="protein sequence ID" value="TBT83479.1"/>
    <property type="molecule type" value="Genomic_DNA"/>
</dbReference>
<keyword evidence="5" id="KW-1185">Reference proteome</keyword>
<dbReference type="Proteomes" id="UP000292373">
    <property type="component" value="Unassembled WGS sequence"/>
</dbReference>
<feature type="compositionally biased region" description="Low complexity" evidence="1">
    <location>
        <begin position="38"/>
        <end position="47"/>
    </location>
</feature>
<reference evidence="4 5" key="1">
    <citation type="submission" date="2019-01" db="EMBL/GenBank/DDBJ databases">
        <title>Lactibacter flavus gen. nov., sp. nov., a novel bacterium of the family Propionibacteriaceae isolated from raw milk and dairy products.</title>
        <authorList>
            <person name="Huptas C."/>
            <person name="Wenning M."/>
            <person name="Breitenwieser F."/>
            <person name="Doll E."/>
            <person name="Von Neubeck M."/>
            <person name="Busse H.-J."/>
            <person name="Scherer S."/>
        </authorList>
    </citation>
    <scope>NUCLEOTIDE SEQUENCE [LARGE SCALE GENOMIC DNA]</scope>
    <source>
        <strain evidence="4 5">KCTC 33808</strain>
    </source>
</reference>
<comment type="caution">
    <text evidence="4">The sequence shown here is derived from an EMBL/GenBank/DDBJ whole genome shotgun (WGS) entry which is preliminary data.</text>
</comment>
<dbReference type="Pfam" id="PF12089">
    <property type="entry name" value="DUF3566"/>
    <property type="match status" value="1"/>
</dbReference>
<evidence type="ECO:0000313" key="4">
    <source>
        <dbReference type="EMBL" id="TBT83479.1"/>
    </source>
</evidence>
<accession>A0A4Q9KBU2</accession>
<dbReference type="InterPro" id="IPR021949">
    <property type="entry name" value="DUF3566_TM"/>
</dbReference>
<feature type="transmembrane region" description="Helical" evidence="2">
    <location>
        <begin position="71"/>
        <end position="93"/>
    </location>
</feature>
<evidence type="ECO:0000256" key="2">
    <source>
        <dbReference type="SAM" id="Phobius"/>
    </source>
</evidence>
<dbReference type="AlphaFoldDB" id="A0A4Q9KBU2"/>
<keyword evidence="2" id="KW-0472">Membrane</keyword>
<dbReference type="OrthoDB" id="3240216at2"/>
<name>A0A4Q9KBU2_9ACTN</name>
<evidence type="ECO:0000256" key="1">
    <source>
        <dbReference type="SAM" id="MobiDB-lite"/>
    </source>
</evidence>
<feature type="domain" description="DUF3566" evidence="3">
    <location>
        <begin position="53"/>
        <end position="172"/>
    </location>
</feature>
<evidence type="ECO:0000313" key="5">
    <source>
        <dbReference type="Proteomes" id="UP000292373"/>
    </source>
</evidence>